<dbReference type="PRINTS" id="PR00171">
    <property type="entry name" value="SUGRTRNSPORT"/>
</dbReference>
<dbReference type="NCBIfam" id="TIGR00879">
    <property type="entry name" value="SP"/>
    <property type="match status" value="1"/>
</dbReference>
<reference evidence="10 11" key="1">
    <citation type="submission" date="2024-02" db="EMBL/GenBank/DDBJ databases">
        <title>De novo assembly and annotation of 12 fungi associated with fruit tree decline syndrome in Ontario, Canada.</title>
        <authorList>
            <person name="Sulman M."/>
            <person name="Ellouze W."/>
            <person name="Ilyukhin E."/>
        </authorList>
    </citation>
    <scope>NUCLEOTIDE SEQUENCE [LARGE SCALE GENOMIC DNA]</scope>
    <source>
        <strain evidence="10 11">M169</strain>
    </source>
</reference>
<gene>
    <name evidence="10" type="ORF">SLS63_009638</name>
</gene>
<feature type="transmembrane region" description="Helical" evidence="8">
    <location>
        <begin position="52"/>
        <end position="73"/>
    </location>
</feature>
<evidence type="ECO:0000256" key="1">
    <source>
        <dbReference type="ARBA" id="ARBA00004141"/>
    </source>
</evidence>
<feature type="transmembrane region" description="Helical" evidence="8">
    <location>
        <begin position="189"/>
        <end position="208"/>
    </location>
</feature>
<evidence type="ECO:0000256" key="6">
    <source>
        <dbReference type="ARBA" id="ARBA00023136"/>
    </source>
</evidence>
<feature type="transmembrane region" description="Helical" evidence="8">
    <location>
        <begin position="341"/>
        <end position="363"/>
    </location>
</feature>
<feature type="transmembrane region" description="Helical" evidence="8">
    <location>
        <begin position="370"/>
        <end position="388"/>
    </location>
</feature>
<sequence length="525" mass="57783">MAANDLSKHPTAEDADDTITKPAIGQTITTAHAIQAEHELTFTQACKLYPRAIFWSAFVSLGVIMLAFDPQLLGNLYATPQFQKDFGYPYEGGYIISAAWQTGLSMGNPVGQVVGALFAAYPMDLFGRKWTFAACVVLTGALVFIQFFARSLTVLLVGELLGGLVLGCYVVIAPAYASEVCPVALRGHLTSYVNLCFVMGQLIANGVTAGTQTMDDHWAYSLPFALQWVWVAIILPGLFFVPESPWWLVRQGRREEAEQSLRRLANEKVDVVATLAMIEETDRLEMELEAGSTYWDCFRGVNLRRTEISCGVYCTQVLSGIYLINYGTYFFQLAGLPTSMAFGMGIVFLAVGFVGTILSWFLIVRFGRRAIYLCGLAALVFLMLLIGILDCVPGRPNGVAWAESSLMIVWNFAFDLSVGPICFIIISEASATRVRSKSIAVATASQAIVGIVMTVGIPYMINPDEANMQGKLGFFFGGLAALCFVWAYLRIPETMGRTFEELDLLFDRKVPARQFKDYEIDLAET</sequence>
<evidence type="ECO:0000256" key="3">
    <source>
        <dbReference type="ARBA" id="ARBA00022448"/>
    </source>
</evidence>
<feature type="domain" description="Major facilitator superfamily (MFS) profile" evidence="9">
    <location>
        <begin position="55"/>
        <end position="495"/>
    </location>
</feature>
<dbReference type="PROSITE" id="PS50850">
    <property type="entry name" value="MFS"/>
    <property type="match status" value="1"/>
</dbReference>
<comment type="caution">
    <text evidence="10">The sequence shown here is derived from an EMBL/GenBank/DDBJ whole genome shotgun (WGS) entry which is preliminary data.</text>
</comment>
<dbReference type="SUPFAM" id="SSF103473">
    <property type="entry name" value="MFS general substrate transporter"/>
    <property type="match status" value="1"/>
</dbReference>
<dbReference type="Proteomes" id="UP001430848">
    <property type="component" value="Unassembled WGS sequence"/>
</dbReference>
<dbReference type="InterPro" id="IPR005828">
    <property type="entry name" value="MFS_sugar_transport-like"/>
</dbReference>
<feature type="transmembrane region" description="Helical" evidence="8">
    <location>
        <begin position="472"/>
        <end position="489"/>
    </location>
</feature>
<dbReference type="PROSITE" id="PS00216">
    <property type="entry name" value="SUGAR_TRANSPORT_1"/>
    <property type="match status" value="1"/>
</dbReference>
<dbReference type="InterPro" id="IPR036259">
    <property type="entry name" value="MFS_trans_sf"/>
</dbReference>
<evidence type="ECO:0000256" key="2">
    <source>
        <dbReference type="ARBA" id="ARBA00010992"/>
    </source>
</evidence>
<keyword evidence="5 8" id="KW-1133">Transmembrane helix</keyword>
<dbReference type="Pfam" id="PF00083">
    <property type="entry name" value="Sugar_tr"/>
    <property type="match status" value="1"/>
</dbReference>
<feature type="transmembrane region" description="Helical" evidence="8">
    <location>
        <begin position="408"/>
        <end position="427"/>
    </location>
</feature>
<dbReference type="EMBL" id="JAKNSF020000072">
    <property type="protein sequence ID" value="KAK7720855.1"/>
    <property type="molecule type" value="Genomic_DNA"/>
</dbReference>
<dbReference type="InterPro" id="IPR003663">
    <property type="entry name" value="Sugar/inositol_transpt"/>
</dbReference>
<feature type="transmembrane region" description="Helical" evidence="8">
    <location>
        <begin position="155"/>
        <end position="177"/>
    </location>
</feature>
<feature type="transmembrane region" description="Helical" evidence="8">
    <location>
        <begin position="130"/>
        <end position="149"/>
    </location>
</feature>
<proteinExistence type="inferred from homology"/>
<evidence type="ECO:0000256" key="8">
    <source>
        <dbReference type="SAM" id="Phobius"/>
    </source>
</evidence>
<comment type="similarity">
    <text evidence="2 7">Belongs to the major facilitator superfamily. Sugar transporter (TC 2.A.1.1) family.</text>
</comment>
<dbReference type="PANTHER" id="PTHR48022">
    <property type="entry name" value="PLASTIDIC GLUCOSE TRANSPORTER 4"/>
    <property type="match status" value="1"/>
</dbReference>
<keyword evidence="3 7" id="KW-0813">Transport</keyword>
<feature type="transmembrane region" description="Helical" evidence="8">
    <location>
        <begin position="439"/>
        <end position="460"/>
    </location>
</feature>
<feature type="transmembrane region" description="Helical" evidence="8">
    <location>
        <begin position="308"/>
        <end position="329"/>
    </location>
</feature>
<name>A0ABR1NZB3_DIAER</name>
<evidence type="ECO:0000256" key="7">
    <source>
        <dbReference type="RuleBase" id="RU003346"/>
    </source>
</evidence>
<evidence type="ECO:0000313" key="11">
    <source>
        <dbReference type="Proteomes" id="UP001430848"/>
    </source>
</evidence>
<evidence type="ECO:0000256" key="5">
    <source>
        <dbReference type="ARBA" id="ARBA00022989"/>
    </source>
</evidence>
<organism evidence="10 11">
    <name type="scientific">Diaporthe eres</name>
    <name type="common">Phomopsis oblonga</name>
    <dbReference type="NCBI Taxonomy" id="83184"/>
    <lineage>
        <taxon>Eukaryota</taxon>
        <taxon>Fungi</taxon>
        <taxon>Dikarya</taxon>
        <taxon>Ascomycota</taxon>
        <taxon>Pezizomycotina</taxon>
        <taxon>Sordariomycetes</taxon>
        <taxon>Sordariomycetidae</taxon>
        <taxon>Diaporthales</taxon>
        <taxon>Diaporthaceae</taxon>
        <taxon>Diaporthe</taxon>
        <taxon>Diaporthe eres species complex</taxon>
    </lineage>
</organism>
<keyword evidence="6 8" id="KW-0472">Membrane</keyword>
<feature type="transmembrane region" description="Helical" evidence="8">
    <location>
        <begin position="228"/>
        <end position="249"/>
    </location>
</feature>
<comment type="subcellular location">
    <subcellularLocation>
        <location evidence="1">Membrane</location>
        <topology evidence="1">Multi-pass membrane protein</topology>
    </subcellularLocation>
</comment>
<feature type="transmembrane region" description="Helical" evidence="8">
    <location>
        <begin position="93"/>
        <end position="118"/>
    </location>
</feature>
<keyword evidence="4 8" id="KW-0812">Transmembrane</keyword>
<dbReference type="PANTHER" id="PTHR48022:SF83">
    <property type="entry name" value="MAJOR FACILITATOR SUPERFAMILY (MFS) PROFILE DOMAIN-CONTAINING PROTEIN"/>
    <property type="match status" value="1"/>
</dbReference>
<evidence type="ECO:0000256" key="4">
    <source>
        <dbReference type="ARBA" id="ARBA00022692"/>
    </source>
</evidence>
<dbReference type="InterPro" id="IPR005829">
    <property type="entry name" value="Sugar_transporter_CS"/>
</dbReference>
<dbReference type="InterPro" id="IPR050360">
    <property type="entry name" value="MFS_Sugar_Transporters"/>
</dbReference>
<protein>
    <recommendedName>
        <fullName evidence="9">Major facilitator superfamily (MFS) profile domain-containing protein</fullName>
    </recommendedName>
</protein>
<dbReference type="InterPro" id="IPR020846">
    <property type="entry name" value="MFS_dom"/>
</dbReference>
<dbReference type="Gene3D" id="1.20.1250.20">
    <property type="entry name" value="MFS general substrate transporter like domains"/>
    <property type="match status" value="1"/>
</dbReference>
<evidence type="ECO:0000313" key="10">
    <source>
        <dbReference type="EMBL" id="KAK7720855.1"/>
    </source>
</evidence>
<accession>A0ABR1NZB3</accession>
<keyword evidence="11" id="KW-1185">Reference proteome</keyword>
<evidence type="ECO:0000259" key="9">
    <source>
        <dbReference type="PROSITE" id="PS50850"/>
    </source>
</evidence>